<dbReference type="PANTHER" id="PTHR48100">
    <property type="entry name" value="BROAD-SPECIFICITY PHOSPHATASE YOR283W-RELATED"/>
    <property type="match status" value="1"/>
</dbReference>
<gene>
    <name evidence="3" type="ORF">BJBARM5_0218</name>
</gene>
<dbReference type="AlphaFoldDB" id="D6GUS2"/>
<evidence type="ECO:0000313" key="3">
    <source>
        <dbReference type="EMBL" id="EFD93062.1"/>
    </source>
</evidence>
<name>D6GUS2_PARA5</name>
<dbReference type="InterPro" id="IPR029033">
    <property type="entry name" value="His_PPase_superfam"/>
</dbReference>
<dbReference type="InterPro" id="IPR050275">
    <property type="entry name" value="PGM_Phosphatase"/>
</dbReference>
<dbReference type="InterPro" id="IPR013078">
    <property type="entry name" value="His_Pase_superF_clade-1"/>
</dbReference>
<evidence type="ECO:0000256" key="2">
    <source>
        <dbReference type="PIRSR" id="PIRSR613078-2"/>
    </source>
</evidence>
<dbReference type="GO" id="GO:0005737">
    <property type="term" value="C:cytoplasm"/>
    <property type="evidence" value="ECO:0007669"/>
    <property type="project" value="TreeGrafter"/>
</dbReference>
<dbReference type="PANTHER" id="PTHR48100:SF1">
    <property type="entry name" value="HISTIDINE PHOSPHATASE FAMILY PROTEIN-RELATED"/>
    <property type="match status" value="1"/>
</dbReference>
<dbReference type="SMART" id="SM00855">
    <property type="entry name" value="PGAM"/>
    <property type="match status" value="1"/>
</dbReference>
<dbReference type="EMBL" id="GG745547">
    <property type="protein sequence ID" value="EFD93062.1"/>
    <property type="molecule type" value="Genomic_DNA"/>
</dbReference>
<proteinExistence type="predicted"/>
<organism evidence="3 4">
    <name type="scientific">Candidatus Parvarchaeum acidophilus ARMAN-5</name>
    <dbReference type="NCBI Taxonomy" id="662762"/>
    <lineage>
        <taxon>Archaea</taxon>
        <taxon>Candidatus Parvarchaeota</taxon>
        <taxon>Candidatus Parvarchaeum</taxon>
    </lineage>
</organism>
<dbReference type="Pfam" id="PF00300">
    <property type="entry name" value="His_Phos_1"/>
    <property type="match status" value="1"/>
</dbReference>
<dbReference type="GO" id="GO:0016791">
    <property type="term" value="F:phosphatase activity"/>
    <property type="evidence" value="ECO:0007669"/>
    <property type="project" value="TreeGrafter"/>
</dbReference>
<feature type="binding site" evidence="2">
    <location>
        <begin position="8"/>
        <end position="15"/>
    </location>
    <ligand>
        <name>substrate</name>
    </ligand>
</feature>
<feature type="active site" description="Tele-phosphohistidine intermediate" evidence="1">
    <location>
        <position position="9"/>
    </location>
</feature>
<dbReference type="Gene3D" id="3.40.50.1240">
    <property type="entry name" value="Phosphoglycerate mutase-like"/>
    <property type="match status" value="1"/>
</dbReference>
<protein>
    <submittedName>
        <fullName evidence="3">Phosphoglycerate mutase</fullName>
    </submittedName>
</protein>
<feature type="binding site" evidence="2">
    <location>
        <position position="60"/>
    </location>
    <ligand>
        <name>substrate</name>
    </ligand>
</feature>
<feature type="active site" description="Proton donor/acceptor" evidence="1">
    <location>
        <position position="84"/>
    </location>
</feature>
<dbReference type="SUPFAM" id="SSF53254">
    <property type="entry name" value="Phosphoglycerate mutase-like"/>
    <property type="match status" value="1"/>
</dbReference>
<evidence type="ECO:0000256" key="1">
    <source>
        <dbReference type="PIRSR" id="PIRSR613078-1"/>
    </source>
</evidence>
<reference evidence="3 4" key="1">
    <citation type="journal article" date="2010" name="Proc. Natl. Acad. Sci. U.S.A.">
        <title>Enigmatic, ultrasmall, uncultivated Archaea.</title>
        <authorList>
            <person name="Baker B.J."/>
            <person name="Comolli L.R."/>
            <person name="Dick G.J."/>
            <person name="Hauser L.J."/>
            <person name="Hyatt D."/>
            <person name="Dill B.D."/>
            <person name="Land M.L."/>
            <person name="Verberkmoes N.C."/>
            <person name="Hettich R.L."/>
            <person name="Banfield J.F."/>
        </authorList>
    </citation>
    <scope>NUCLEOTIDE SEQUENCE [LARGE SCALE GENOMIC DNA]</scope>
</reference>
<dbReference type="CDD" id="cd07067">
    <property type="entry name" value="HP_PGM_like"/>
    <property type="match status" value="1"/>
</dbReference>
<sequence>MGILIVVRHGFSETNKRRFLSHDIEGYPLTKEGKEYILKASKDLKKLDNIKEIISSPILRARQTAEIISDATGLKIKIDERLAERQMGNYNNKKIPDDEKQDKTDYNWHTKEVLNGYPNGLEKWEDIMDRTNKFLESLPANENFIVVTHGDIIKAIIASVLDLDEFGVWGIRANHGHFTVIDRERKRLLLIGSPILSDNIIEKIKNECTV</sequence>
<dbReference type="Proteomes" id="UP000009376">
    <property type="component" value="Unassembled WGS sequence"/>
</dbReference>
<evidence type="ECO:0000313" key="4">
    <source>
        <dbReference type="Proteomes" id="UP000009376"/>
    </source>
</evidence>
<accession>D6GUS2</accession>